<evidence type="ECO:0000259" key="1">
    <source>
        <dbReference type="Pfam" id="PF18765"/>
    </source>
</evidence>
<dbReference type="Gene3D" id="3.30.460.10">
    <property type="entry name" value="Beta Polymerase, domain 2"/>
    <property type="match status" value="1"/>
</dbReference>
<dbReference type="InterPro" id="IPR043519">
    <property type="entry name" value="NT_sf"/>
</dbReference>
<dbReference type="Proteomes" id="UP000216035">
    <property type="component" value="Unassembled WGS sequence"/>
</dbReference>
<dbReference type="InterPro" id="IPR041633">
    <property type="entry name" value="Polbeta"/>
</dbReference>
<gene>
    <name evidence="2" type="ORF">CHX27_11690</name>
</gene>
<dbReference type="Pfam" id="PF18765">
    <property type="entry name" value="Polbeta"/>
    <property type="match status" value="1"/>
</dbReference>
<evidence type="ECO:0000313" key="3">
    <source>
        <dbReference type="Proteomes" id="UP000216035"/>
    </source>
</evidence>
<dbReference type="SUPFAM" id="SSF81301">
    <property type="entry name" value="Nucleotidyltransferase"/>
    <property type="match status" value="1"/>
</dbReference>
<comment type="caution">
    <text evidence="2">The sequence shown here is derived from an EMBL/GenBank/DDBJ whole genome shotgun (WGS) entry which is preliminary data.</text>
</comment>
<proteinExistence type="predicted"/>
<dbReference type="EMBL" id="NOXX01000211">
    <property type="protein sequence ID" value="OYQ42798.1"/>
    <property type="molecule type" value="Genomic_DNA"/>
</dbReference>
<dbReference type="AlphaFoldDB" id="A0A255ZMR1"/>
<dbReference type="CDD" id="cd05403">
    <property type="entry name" value="NT_KNTase_like"/>
    <property type="match status" value="1"/>
</dbReference>
<organism evidence="2 3">
    <name type="scientific">Flavobacterium aurantiibacter</name>
    <dbReference type="NCBI Taxonomy" id="2023067"/>
    <lineage>
        <taxon>Bacteria</taxon>
        <taxon>Pseudomonadati</taxon>
        <taxon>Bacteroidota</taxon>
        <taxon>Flavobacteriia</taxon>
        <taxon>Flavobacteriales</taxon>
        <taxon>Flavobacteriaceae</taxon>
        <taxon>Flavobacterium</taxon>
    </lineage>
</organism>
<dbReference type="OrthoDB" id="9803106at2"/>
<reference evidence="2 3" key="1">
    <citation type="submission" date="2017-07" db="EMBL/GenBank/DDBJ databases">
        <title>Flavobacterium cyanobacteriorum sp. nov., isolated from cyanobacterial aggregates in a eutrophic lake.</title>
        <authorList>
            <person name="Cai H."/>
        </authorList>
    </citation>
    <scope>NUCLEOTIDE SEQUENCE [LARGE SCALE GENOMIC DNA]</scope>
    <source>
        <strain evidence="2 3">TH167</strain>
    </source>
</reference>
<accession>A0A255ZMR1</accession>
<name>A0A255ZMR1_9FLAO</name>
<protein>
    <recommendedName>
        <fullName evidence="1">Polymerase beta nucleotidyltransferase domain-containing protein</fullName>
    </recommendedName>
</protein>
<sequence length="104" mass="12117">MFGLYPNSFQVLTSLFKSHDGIEKVVIYGSRVLGNYREGSDIDMTVFGNLDYRELFEIKTNIEESKIPYLVDISLFDELQSDSLKEHIKRVGKVFYQREMPKAK</sequence>
<keyword evidence="3" id="KW-1185">Reference proteome</keyword>
<feature type="domain" description="Polymerase beta nucleotidyltransferase" evidence="1">
    <location>
        <begin position="12"/>
        <end position="99"/>
    </location>
</feature>
<evidence type="ECO:0000313" key="2">
    <source>
        <dbReference type="EMBL" id="OYQ42798.1"/>
    </source>
</evidence>
<dbReference type="RefSeq" id="WP_094486954.1">
    <property type="nucleotide sequence ID" value="NZ_NOXX01000211.1"/>
</dbReference>